<name>A0A1S8SUD0_CLOBE</name>
<proteinExistence type="predicted"/>
<reference evidence="1 2" key="1">
    <citation type="submission" date="2016-05" db="EMBL/GenBank/DDBJ databases">
        <title>Microbial solvent formation.</title>
        <authorList>
            <person name="Poehlein A."/>
            <person name="Montoya Solano J.D."/>
            <person name="Flitsch S."/>
            <person name="Krabben P."/>
            <person name="Duerre P."/>
            <person name="Daniel R."/>
        </authorList>
    </citation>
    <scope>NUCLEOTIDE SEQUENCE [LARGE SCALE GENOMIC DNA]</scope>
    <source>
        <strain evidence="1 2">DSM 53</strain>
    </source>
</reference>
<protein>
    <submittedName>
        <fullName evidence="1">Uncharacterized protein</fullName>
    </submittedName>
</protein>
<dbReference type="Proteomes" id="UP000190973">
    <property type="component" value="Unassembled WGS sequence"/>
</dbReference>
<organism evidence="1 2">
    <name type="scientific">Clostridium beijerinckii</name>
    <name type="common">Clostridium MP</name>
    <dbReference type="NCBI Taxonomy" id="1520"/>
    <lineage>
        <taxon>Bacteria</taxon>
        <taxon>Bacillati</taxon>
        <taxon>Bacillota</taxon>
        <taxon>Clostridia</taxon>
        <taxon>Eubacteriales</taxon>
        <taxon>Clostridiaceae</taxon>
        <taxon>Clostridium</taxon>
    </lineage>
</organism>
<dbReference type="AlphaFoldDB" id="A0A1S8SUD0"/>
<comment type="caution">
    <text evidence="1">The sequence shown here is derived from an EMBL/GenBank/DDBJ whole genome shotgun (WGS) entry which is preliminary data.</text>
</comment>
<gene>
    <name evidence="1" type="ORF">CLBCK_49500</name>
</gene>
<sequence length="34" mass="4002">MYINEGNEKVRERAELAVKKLNIKKLKSNSKRVN</sequence>
<accession>A0A1S8SUD0</accession>
<evidence type="ECO:0000313" key="1">
    <source>
        <dbReference type="EMBL" id="OOM51828.1"/>
    </source>
</evidence>
<dbReference type="EMBL" id="LZZI01000224">
    <property type="protein sequence ID" value="OOM51828.1"/>
    <property type="molecule type" value="Genomic_DNA"/>
</dbReference>
<evidence type="ECO:0000313" key="2">
    <source>
        <dbReference type="Proteomes" id="UP000190973"/>
    </source>
</evidence>